<dbReference type="OrthoDB" id="6315846at2"/>
<evidence type="ECO:0000313" key="2">
    <source>
        <dbReference type="EMBL" id="KZN52997.1"/>
    </source>
</evidence>
<evidence type="ECO:0000256" key="1">
    <source>
        <dbReference type="SAM" id="SignalP"/>
    </source>
</evidence>
<reference evidence="2 3" key="1">
    <citation type="submission" date="2013-07" db="EMBL/GenBank/DDBJ databases">
        <title>Comparative Genomic and Metabolomic Analysis of Twelve Strains of Pseudoalteromonas luteoviolacea.</title>
        <authorList>
            <person name="Vynne N.G."/>
            <person name="Mansson M."/>
            <person name="Gram L."/>
        </authorList>
    </citation>
    <scope>NUCLEOTIDE SEQUENCE [LARGE SCALE GENOMIC DNA]</scope>
    <source>
        <strain evidence="2 3">H33</strain>
    </source>
</reference>
<dbReference type="Proteomes" id="UP000076503">
    <property type="component" value="Unassembled WGS sequence"/>
</dbReference>
<dbReference type="PATRIC" id="fig|1365251.3.peg.813"/>
<evidence type="ECO:0000313" key="3">
    <source>
        <dbReference type="Proteomes" id="UP000076503"/>
    </source>
</evidence>
<proteinExistence type="predicted"/>
<dbReference type="EMBL" id="AUXZ01000057">
    <property type="protein sequence ID" value="KZN52997.1"/>
    <property type="molecule type" value="Genomic_DNA"/>
</dbReference>
<name>A0A162AN95_9GAMM</name>
<gene>
    <name evidence="2" type="ORF">N476_09435</name>
</gene>
<evidence type="ECO:0008006" key="4">
    <source>
        <dbReference type="Google" id="ProtNLM"/>
    </source>
</evidence>
<sequence length="77" mass="8390">MKKLATVSAALLMSFMAAPSFDAQAAAQYTQCTYKKVAGAPWAGEYRYTQLSGHVTCPANLAVTIGYYKLISQRHIN</sequence>
<organism evidence="2 3">
    <name type="scientific">Pseudoalteromonas luteoviolacea H33</name>
    <dbReference type="NCBI Taxonomy" id="1365251"/>
    <lineage>
        <taxon>Bacteria</taxon>
        <taxon>Pseudomonadati</taxon>
        <taxon>Pseudomonadota</taxon>
        <taxon>Gammaproteobacteria</taxon>
        <taxon>Alteromonadales</taxon>
        <taxon>Pseudoalteromonadaceae</taxon>
        <taxon>Pseudoalteromonas</taxon>
    </lineage>
</organism>
<feature type="chain" id="PRO_5007831796" description="Chitin-binding type-4 domain-containing protein" evidence="1">
    <location>
        <begin position="26"/>
        <end position="77"/>
    </location>
</feature>
<feature type="signal peptide" evidence="1">
    <location>
        <begin position="1"/>
        <end position="25"/>
    </location>
</feature>
<protein>
    <recommendedName>
        <fullName evidence="4">Chitin-binding type-4 domain-containing protein</fullName>
    </recommendedName>
</protein>
<keyword evidence="1" id="KW-0732">Signal</keyword>
<accession>A0A162AN95</accession>
<dbReference type="RefSeq" id="WP_063360486.1">
    <property type="nucleotide sequence ID" value="NZ_AUXZ01000057.1"/>
</dbReference>
<dbReference type="AlphaFoldDB" id="A0A162AN95"/>
<comment type="caution">
    <text evidence="2">The sequence shown here is derived from an EMBL/GenBank/DDBJ whole genome shotgun (WGS) entry which is preliminary data.</text>
</comment>